<evidence type="ECO:0000256" key="7">
    <source>
        <dbReference type="ARBA" id="ARBA00023065"/>
    </source>
</evidence>
<evidence type="ECO:0000256" key="8">
    <source>
        <dbReference type="ARBA" id="ARBA00023136"/>
    </source>
</evidence>
<comment type="similarity">
    <text evidence="2">Belongs to the cation diffusion facilitator (CDF) transporter (TC 2.A.4) family. SLC30A subfamily.</text>
</comment>
<dbReference type="PANTHER" id="PTHR11562:SF17">
    <property type="entry name" value="RE54080P-RELATED"/>
    <property type="match status" value="1"/>
</dbReference>
<sequence>MTEAMITAVSPPHAHHDHGHAGHDHGALGHSHGAGVKDERRLALAFVILAVFLGAEIVGGLLSGSLALLADAGHMVSDVLSLLMGWAALRIGRRPSSTRHSYGFRRLEVLAAFVNGSSLLIVSIWIAIEAVRRLLNPQPIGSGLMLTVAVVGLVANAISLLILNGGRDSSLNMRGVWLHVLSDLFGFAAAILAALIIMTTGWVIADPLLSLIFAALILRGAVSVVKGSAHVLLQGTPADIDLDAIARDLVHTIPGVQRIHHLHAWSLTGNDRLITLHAVTGASEETSEDRDRILDAIQRRLSDRFGISHATVQMETGLHSDDHPCGLSPLPDQAHHTDHDHHDHDHD</sequence>
<dbReference type="InterPro" id="IPR036837">
    <property type="entry name" value="Cation_efflux_CTD_sf"/>
</dbReference>
<gene>
    <name evidence="13" type="ORF">GbCGDNIH9_0497</name>
</gene>
<dbReference type="InterPro" id="IPR027469">
    <property type="entry name" value="Cation_efflux_TMD_sf"/>
</dbReference>
<feature type="transmembrane region" description="Helical" evidence="10">
    <location>
        <begin position="184"/>
        <end position="205"/>
    </location>
</feature>
<dbReference type="InterPro" id="IPR002524">
    <property type="entry name" value="Cation_efflux"/>
</dbReference>
<feature type="compositionally biased region" description="Basic and acidic residues" evidence="9">
    <location>
        <begin position="333"/>
        <end position="347"/>
    </location>
</feature>
<dbReference type="Gene3D" id="1.20.1510.10">
    <property type="entry name" value="Cation efflux protein transmembrane domain"/>
    <property type="match status" value="1"/>
</dbReference>
<evidence type="ECO:0000256" key="3">
    <source>
        <dbReference type="ARBA" id="ARBA00022448"/>
    </source>
</evidence>
<feature type="transmembrane region" description="Helical" evidence="10">
    <location>
        <begin position="68"/>
        <end position="89"/>
    </location>
</feature>
<feature type="transmembrane region" description="Helical" evidence="10">
    <location>
        <begin position="42"/>
        <end position="62"/>
    </location>
</feature>
<keyword evidence="8 10" id="KW-0472">Membrane</keyword>
<reference evidence="14" key="1">
    <citation type="submission" date="2016-11" db="EMBL/GenBank/DDBJ databases">
        <title>Comparative genomic and phenotypic analysis of Granulibacter bethesdensis clinical isolates from patients with chronic granulomatous disease.</title>
        <authorList>
            <person name="Zarember K.A."/>
            <person name="Porcella S.F."/>
            <person name="Chu J."/>
            <person name="Ding L."/>
            <person name="Dahlstrom E."/>
            <person name="Barbian K."/>
            <person name="Martens C."/>
            <person name="Sykora L."/>
            <person name="Kramer S."/>
            <person name="Pettinato A.M."/>
            <person name="Hong H."/>
            <person name="Wald G."/>
            <person name="Berg L.J."/>
            <person name="Rogge L.S."/>
            <person name="Greenberg D.E."/>
            <person name="Falcone E.L."/>
            <person name="Neves J.F."/>
            <person name="Simoes M.J."/>
            <person name="Casal M."/>
            <person name="Rodriguez-Lopez F.C."/>
            <person name="Zelazny A."/>
            <person name="Gallin J.I."/>
            <person name="Holland S.M."/>
        </authorList>
    </citation>
    <scope>NUCLEOTIDE SEQUENCE [LARGE SCALE GENOMIC DNA]</scope>
    <source>
        <strain evidence="14">NIH9.1</strain>
    </source>
</reference>
<comment type="subcellular location">
    <subcellularLocation>
        <location evidence="1">Membrane</location>
        <topology evidence="1">Multi-pass membrane protein</topology>
    </subcellularLocation>
</comment>
<keyword evidence="3" id="KW-0813">Transport</keyword>
<dbReference type="Pfam" id="PF01545">
    <property type="entry name" value="Cation_efflux"/>
    <property type="match status" value="1"/>
</dbReference>
<dbReference type="InterPro" id="IPR058533">
    <property type="entry name" value="Cation_efflux_TM"/>
</dbReference>
<dbReference type="InterPro" id="IPR050681">
    <property type="entry name" value="CDF/SLC30A"/>
</dbReference>
<dbReference type="GO" id="GO:0005385">
    <property type="term" value="F:zinc ion transmembrane transporter activity"/>
    <property type="evidence" value="ECO:0007669"/>
    <property type="project" value="TreeGrafter"/>
</dbReference>
<dbReference type="PANTHER" id="PTHR11562">
    <property type="entry name" value="CATION EFFLUX PROTEIN/ ZINC TRANSPORTER"/>
    <property type="match status" value="1"/>
</dbReference>
<evidence type="ECO:0000256" key="9">
    <source>
        <dbReference type="SAM" id="MobiDB-lite"/>
    </source>
</evidence>
<dbReference type="SUPFAM" id="SSF160240">
    <property type="entry name" value="Cation efflux protein cytoplasmic domain-like"/>
    <property type="match status" value="1"/>
</dbReference>
<feature type="region of interest" description="Disordered" evidence="9">
    <location>
        <begin position="6"/>
        <end position="33"/>
    </location>
</feature>
<organism evidence="13 14">
    <name type="scientific">Granulibacter bethesdensis</name>
    <dbReference type="NCBI Taxonomy" id="364410"/>
    <lineage>
        <taxon>Bacteria</taxon>
        <taxon>Pseudomonadati</taxon>
        <taxon>Pseudomonadota</taxon>
        <taxon>Alphaproteobacteria</taxon>
        <taxon>Acetobacterales</taxon>
        <taxon>Acetobacteraceae</taxon>
        <taxon>Granulibacter</taxon>
    </lineage>
</organism>
<keyword evidence="5" id="KW-0862">Zinc</keyword>
<dbReference type="Proteomes" id="UP000182373">
    <property type="component" value="Chromosome"/>
</dbReference>
<dbReference type="AlphaFoldDB" id="A0AAC9P7P6"/>
<evidence type="ECO:0000259" key="12">
    <source>
        <dbReference type="Pfam" id="PF16916"/>
    </source>
</evidence>
<accession>A0AAC9P7P6</accession>
<proteinExistence type="inferred from homology"/>
<evidence type="ECO:0000256" key="1">
    <source>
        <dbReference type="ARBA" id="ARBA00004141"/>
    </source>
</evidence>
<dbReference type="NCBIfam" id="TIGR01297">
    <property type="entry name" value="CDF"/>
    <property type="match status" value="1"/>
</dbReference>
<evidence type="ECO:0000313" key="13">
    <source>
        <dbReference type="EMBL" id="APH53736.1"/>
    </source>
</evidence>
<dbReference type="EMBL" id="CP018191">
    <property type="protein sequence ID" value="APH53736.1"/>
    <property type="molecule type" value="Genomic_DNA"/>
</dbReference>
<dbReference type="GO" id="GO:0005886">
    <property type="term" value="C:plasma membrane"/>
    <property type="evidence" value="ECO:0007669"/>
    <property type="project" value="TreeGrafter"/>
</dbReference>
<protein>
    <submittedName>
        <fullName evidence="13">Cation efflux system protein</fullName>
    </submittedName>
</protein>
<dbReference type="RefSeq" id="WP_072571987.1">
    <property type="nucleotide sequence ID" value="NZ_CP018191.1"/>
</dbReference>
<feature type="transmembrane region" description="Helical" evidence="10">
    <location>
        <begin position="211"/>
        <end position="233"/>
    </location>
</feature>
<evidence type="ECO:0000256" key="2">
    <source>
        <dbReference type="ARBA" id="ARBA00008873"/>
    </source>
</evidence>
<evidence type="ECO:0000259" key="11">
    <source>
        <dbReference type="Pfam" id="PF01545"/>
    </source>
</evidence>
<keyword evidence="7" id="KW-0406">Ion transport</keyword>
<feature type="domain" description="Cation efflux protein transmembrane" evidence="11">
    <location>
        <begin position="43"/>
        <end position="233"/>
    </location>
</feature>
<keyword evidence="6 10" id="KW-1133">Transmembrane helix</keyword>
<evidence type="ECO:0000256" key="4">
    <source>
        <dbReference type="ARBA" id="ARBA00022692"/>
    </source>
</evidence>
<dbReference type="InterPro" id="IPR027470">
    <property type="entry name" value="Cation_efflux_CTD"/>
</dbReference>
<name>A0AAC9P7P6_9PROT</name>
<dbReference type="Pfam" id="PF16916">
    <property type="entry name" value="ZT_dimer"/>
    <property type="match status" value="1"/>
</dbReference>
<keyword evidence="5" id="KW-0864">Zinc transport</keyword>
<dbReference type="SUPFAM" id="SSF161111">
    <property type="entry name" value="Cation efflux protein transmembrane domain-like"/>
    <property type="match status" value="1"/>
</dbReference>
<evidence type="ECO:0000256" key="6">
    <source>
        <dbReference type="ARBA" id="ARBA00022989"/>
    </source>
</evidence>
<evidence type="ECO:0000256" key="5">
    <source>
        <dbReference type="ARBA" id="ARBA00022906"/>
    </source>
</evidence>
<evidence type="ECO:0000256" key="10">
    <source>
        <dbReference type="SAM" id="Phobius"/>
    </source>
</evidence>
<feature type="region of interest" description="Disordered" evidence="9">
    <location>
        <begin position="317"/>
        <end position="347"/>
    </location>
</feature>
<feature type="domain" description="Cation efflux protein cytoplasmic" evidence="12">
    <location>
        <begin position="239"/>
        <end position="315"/>
    </location>
</feature>
<feature type="transmembrane region" description="Helical" evidence="10">
    <location>
        <begin position="109"/>
        <end position="128"/>
    </location>
</feature>
<feature type="transmembrane region" description="Helical" evidence="10">
    <location>
        <begin position="140"/>
        <end position="163"/>
    </location>
</feature>
<evidence type="ECO:0000313" key="14">
    <source>
        <dbReference type="Proteomes" id="UP000182373"/>
    </source>
</evidence>
<keyword evidence="4 10" id="KW-0812">Transmembrane</keyword>